<dbReference type="CDD" id="cd01284">
    <property type="entry name" value="Riboflavin_deaminase-reductase"/>
    <property type="match status" value="1"/>
</dbReference>
<dbReference type="InterPro" id="IPR004794">
    <property type="entry name" value="Eubact_RibD"/>
</dbReference>
<feature type="binding site" evidence="15">
    <location>
        <position position="50"/>
    </location>
    <ligand>
        <name>Zn(2+)</name>
        <dbReference type="ChEBI" id="CHEBI:29105"/>
        <note>catalytic</note>
    </ligand>
</feature>
<dbReference type="PROSITE" id="PS51747">
    <property type="entry name" value="CYT_DCMP_DEAMINASES_2"/>
    <property type="match status" value="1"/>
</dbReference>
<dbReference type="PIRSF" id="PIRSF006769">
    <property type="entry name" value="RibD"/>
    <property type="match status" value="1"/>
</dbReference>
<dbReference type="GO" id="GO:0009231">
    <property type="term" value="P:riboflavin biosynthetic process"/>
    <property type="evidence" value="ECO:0007669"/>
    <property type="project" value="UniProtKB-UniPathway"/>
</dbReference>
<gene>
    <name evidence="17" type="primary">ribD</name>
    <name evidence="17" type="ORF">EVB00_00220</name>
</gene>
<keyword evidence="12 17" id="KW-0378">Hydrolase</keyword>
<dbReference type="Pfam" id="PF01872">
    <property type="entry name" value="RibD_C"/>
    <property type="match status" value="1"/>
</dbReference>
<proteinExistence type="inferred from homology"/>
<evidence type="ECO:0000313" key="17">
    <source>
        <dbReference type="EMBL" id="RZO19032.1"/>
    </source>
</evidence>
<evidence type="ECO:0000256" key="10">
    <source>
        <dbReference type="ARBA" id="ARBA00023002"/>
    </source>
</evidence>
<feature type="binding site" evidence="14">
    <location>
        <begin position="273"/>
        <end position="279"/>
    </location>
    <ligand>
        <name>NADP(+)</name>
        <dbReference type="ChEBI" id="CHEBI:58349"/>
    </ligand>
</feature>
<dbReference type="EC" id="3.5.4.26" evidence="12"/>
<dbReference type="InterPro" id="IPR050765">
    <property type="entry name" value="Riboflavin_Biosynth_HTPR"/>
</dbReference>
<comment type="pathway">
    <text evidence="3 12">Cofactor biosynthesis; riboflavin biosynthesis; 5-amino-6-(D-ribitylamino)uracil from GTP: step 3/4.</text>
</comment>
<dbReference type="GO" id="GO:0008703">
    <property type="term" value="F:5-amino-6-(5-phosphoribosylamino)uracil reductase activity"/>
    <property type="evidence" value="ECO:0007669"/>
    <property type="project" value="UniProtKB-EC"/>
</dbReference>
<comment type="similarity">
    <text evidence="4 12">In the N-terminal section; belongs to the cytidine and deoxycytidylate deaminase family.</text>
</comment>
<comment type="function">
    <text evidence="1 12">Converts 2,5-diamino-6-(ribosylamino)-4(3h)-pyrimidinone 5'-phosphate into 5-amino-6-(ribosylamino)-2,4(1h,3h)-pyrimidinedione 5'-phosphate.</text>
</comment>
<dbReference type="NCBIfam" id="TIGR00326">
    <property type="entry name" value="eubact_ribD"/>
    <property type="match status" value="1"/>
</dbReference>
<comment type="similarity">
    <text evidence="5 12">In the C-terminal section; belongs to the HTP reductase family.</text>
</comment>
<evidence type="ECO:0000256" key="9">
    <source>
        <dbReference type="ARBA" id="ARBA00022857"/>
    </source>
</evidence>
<dbReference type="SUPFAM" id="SSF53597">
    <property type="entry name" value="Dihydrofolate reductase-like"/>
    <property type="match status" value="1"/>
</dbReference>
<keyword evidence="11" id="KW-0511">Multifunctional enzyme</keyword>
<feature type="binding site" evidence="14">
    <location>
        <position position="271"/>
    </location>
    <ligand>
        <name>substrate</name>
    </ligand>
</feature>
<evidence type="ECO:0000259" key="16">
    <source>
        <dbReference type="PROSITE" id="PS51747"/>
    </source>
</evidence>
<dbReference type="Gene3D" id="3.40.430.10">
    <property type="entry name" value="Dihydrofolate Reductase, subunit A"/>
    <property type="match status" value="2"/>
</dbReference>
<dbReference type="InterPro" id="IPR002125">
    <property type="entry name" value="CMP_dCMP_dom"/>
</dbReference>
<protein>
    <recommendedName>
        <fullName evidence="12">Riboflavin biosynthesis protein RibD</fullName>
    </recommendedName>
    <domain>
        <recommendedName>
            <fullName evidence="12">Diaminohydroxyphosphoribosylaminopyrimidine deaminase</fullName>
            <shortName evidence="12">DRAP deaminase</shortName>
            <ecNumber evidence="12">3.5.4.26</ecNumber>
        </recommendedName>
        <alternativeName>
            <fullName evidence="12">Riboflavin-specific deaminase</fullName>
        </alternativeName>
    </domain>
    <domain>
        <recommendedName>
            <fullName evidence="12">5-amino-6-(5-phosphoribosylamino)uracil reductase</fullName>
            <ecNumber evidence="12">1.1.1.193</ecNumber>
        </recommendedName>
        <alternativeName>
            <fullName evidence="12">HTP reductase</fullName>
        </alternativeName>
    </domain>
</protein>
<dbReference type="GO" id="GO:0008270">
    <property type="term" value="F:zinc ion binding"/>
    <property type="evidence" value="ECO:0007669"/>
    <property type="project" value="InterPro"/>
</dbReference>
<accession>A0A520MCT4</accession>
<dbReference type="Proteomes" id="UP000318359">
    <property type="component" value="Unassembled WGS sequence"/>
</dbReference>
<dbReference type="PANTHER" id="PTHR38011:SF7">
    <property type="entry name" value="2,5-DIAMINO-6-RIBOSYLAMINO-4(3H)-PYRIMIDINONE 5'-PHOSPHATE REDUCTASE"/>
    <property type="match status" value="1"/>
</dbReference>
<evidence type="ECO:0000256" key="5">
    <source>
        <dbReference type="ARBA" id="ARBA00007417"/>
    </source>
</evidence>
<evidence type="ECO:0000256" key="12">
    <source>
        <dbReference type="PIRNR" id="PIRNR006769"/>
    </source>
</evidence>
<keyword evidence="6 12" id="KW-0686">Riboflavin biosynthesis</keyword>
<feature type="binding site" evidence="15">
    <location>
        <position position="82"/>
    </location>
    <ligand>
        <name>Zn(2+)</name>
        <dbReference type="ChEBI" id="CHEBI:29105"/>
        <note>catalytic</note>
    </ligand>
</feature>
<evidence type="ECO:0000256" key="8">
    <source>
        <dbReference type="ARBA" id="ARBA00022833"/>
    </source>
</evidence>
<dbReference type="InterPro" id="IPR024072">
    <property type="entry name" value="DHFR-like_dom_sf"/>
</dbReference>
<dbReference type="SUPFAM" id="SSF53927">
    <property type="entry name" value="Cytidine deaminase-like"/>
    <property type="match status" value="1"/>
</dbReference>
<evidence type="ECO:0000256" key="7">
    <source>
        <dbReference type="ARBA" id="ARBA00022723"/>
    </source>
</evidence>
<name>A0A520MCT4_9GAMM</name>
<comment type="caution">
    <text evidence="17">The sequence shown here is derived from an EMBL/GenBank/DDBJ whole genome shotgun (WGS) entry which is preliminary data.</text>
</comment>
<reference evidence="17 18" key="1">
    <citation type="submission" date="2019-02" db="EMBL/GenBank/DDBJ databases">
        <title>Prokaryotic population dynamics and viral predation in marine succession experiment using metagenomics: the confinement effect.</title>
        <authorList>
            <person name="Haro-Moreno J.M."/>
            <person name="Rodriguez-Valera F."/>
            <person name="Lopez-Perez M."/>
        </authorList>
    </citation>
    <scope>NUCLEOTIDE SEQUENCE [LARGE SCALE GENOMIC DNA]</scope>
    <source>
        <strain evidence="17">MED-G167</strain>
    </source>
</reference>
<dbReference type="PROSITE" id="PS00903">
    <property type="entry name" value="CYT_DCMP_DEAMINASES_1"/>
    <property type="match status" value="1"/>
</dbReference>
<evidence type="ECO:0000256" key="11">
    <source>
        <dbReference type="ARBA" id="ARBA00023268"/>
    </source>
</evidence>
<feature type="binding site" evidence="15">
    <location>
        <position position="91"/>
    </location>
    <ligand>
        <name>Zn(2+)</name>
        <dbReference type="ChEBI" id="CHEBI:29105"/>
        <note>catalytic</note>
    </ligand>
</feature>
<comment type="catalytic activity">
    <reaction evidence="12">
        <text>2,5-diamino-6-hydroxy-4-(5-phosphoribosylamino)-pyrimidine + H2O + H(+) = 5-amino-6-(5-phospho-D-ribosylamino)uracil + NH4(+)</text>
        <dbReference type="Rhea" id="RHEA:21868"/>
        <dbReference type="ChEBI" id="CHEBI:15377"/>
        <dbReference type="ChEBI" id="CHEBI:15378"/>
        <dbReference type="ChEBI" id="CHEBI:28938"/>
        <dbReference type="ChEBI" id="CHEBI:58453"/>
        <dbReference type="ChEBI" id="CHEBI:58614"/>
        <dbReference type="EC" id="3.5.4.26"/>
    </reaction>
</comment>
<dbReference type="GO" id="GO:0008835">
    <property type="term" value="F:diaminohydroxyphosphoribosylaminopyrimidine deaminase activity"/>
    <property type="evidence" value="ECO:0007669"/>
    <property type="project" value="UniProtKB-EC"/>
</dbReference>
<dbReference type="Gene3D" id="3.40.140.10">
    <property type="entry name" value="Cytidine Deaminase, domain 2"/>
    <property type="match status" value="1"/>
</dbReference>
<comment type="catalytic activity">
    <reaction evidence="12">
        <text>5-amino-6-(5-phospho-D-ribitylamino)uracil + NADP(+) = 5-amino-6-(5-phospho-D-ribosylamino)uracil + NADPH + H(+)</text>
        <dbReference type="Rhea" id="RHEA:17845"/>
        <dbReference type="ChEBI" id="CHEBI:15378"/>
        <dbReference type="ChEBI" id="CHEBI:57783"/>
        <dbReference type="ChEBI" id="CHEBI:58349"/>
        <dbReference type="ChEBI" id="CHEBI:58421"/>
        <dbReference type="ChEBI" id="CHEBI:58453"/>
        <dbReference type="EC" id="1.1.1.193"/>
    </reaction>
</comment>
<organism evidence="17 18">
    <name type="scientific">SAR86 cluster bacterium</name>
    <dbReference type="NCBI Taxonomy" id="2030880"/>
    <lineage>
        <taxon>Bacteria</taxon>
        <taxon>Pseudomonadati</taxon>
        <taxon>Pseudomonadota</taxon>
        <taxon>Gammaproteobacteria</taxon>
        <taxon>SAR86 cluster</taxon>
    </lineage>
</organism>
<feature type="active site" description="Proton donor" evidence="13">
    <location>
        <position position="52"/>
    </location>
</feature>
<evidence type="ECO:0000256" key="2">
    <source>
        <dbReference type="ARBA" id="ARBA00004882"/>
    </source>
</evidence>
<evidence type="ECO:0000256" key="4">
    <source>
        <dbReference type="ARBA" id="ARBA00005259"/>
    </source>
</evidence>
<feature type="binding site" evidence="14">
    <location>
        <position position="207"/>
    </location>
    <ligand>
        <name>NADP(+)</name>
        <dbReference type="ChEBI" id="CHEBI:58349"/>
    </ligand>
</feature>
<keyword evidence="10 12" id="KW-0560">Oxidoreductase</keyword>
<evidence type="ECO:0000256" key="13">
    <source>
        <dbReference type="PIRSR" id="PIRSR006769-1"/>
    </source>
</evidence>
<comment type="pathway">
    <text evidence="2 12">Cofactor biosynthesis; riboflavin biosynthesis; 5-amino-6-(D-ribitylamino)uracil from GTP: step 2/4.</text>
</comment>
<feature type="binding site" evidence="14">
    <location>
        <position position="214"/>
    </location>
    <ligand>
        <name>substrate</name>
    </ligand>
</feature>
<sequence length="336" mass="38045">MNIEEYMQRAISLAETYRYTAKPNPMVGAILLKDKTIIAEGAHELFGSNHAEVNVIESAKKKLGEKFKSFTELTLICTLEPCNHRGKTPPCTEAIINSGIKKVIIGCQDPNSRMAGKSIKKLIENNIDVKVGFCENDIKEQNKFFFYKHNNQKPYLTVKIASSSDGKSHYRNKDRTYITSASSREDVQKLRAQYDAILTGGNTLTNDNPRMNARVNFEINQPKKILLSNKNNLDINQQFFQDSQVEIVKEKNLETVINNYKNKDYCSILIEAGPKLVNAFLSTNLVDEVIVYQSPHPLGANGVDWFNKDITVESLGFNLESSYKIDDDTKKIFLKC</sequence>
<keyword evidence="9 12" id="KW-0521">NADP</keyword>
<dbReference type="InterPro" id="IPR016192">
    <property type="entry name" value="APOBEC/CMP_deaminase_Zn-bd"/>
</dbReference>
<dbReference type="AlphaFoldDB" id="A0A520MCT4"/>
<evidence type="ECO:0000256" key="1">
    <source>
        <dbReference type="ARBA" id="ARBA00002151"/>
    </source>
</evidence>
<evidence type="ECO:0000313" key="18">
    <source>
        <dbReference type="Proteomes" id="UP000318359"/>
    </source>
</evidence>
<feature type="binding site" evidence="14">
    <location>
        <position position="161"/>
    </location>
    <ligand>
        <name>NADP(+)</name>
        <dbReference type="ChEBI" id="CHEBI:58349"/>
    </ligand>
</feature>
<evidence type="ECO:0000256" key="14">
    <source>
        <dbReference type="PIRSR" id="PIRSR006769-2"/>
    </source>
</evidence>
<dbReference type="EC" id="1.1.1.193" evidence="12"/>
<feature type="binding site" evidence="14">
    <location>
        <position position="203"/>
    </location>
    <ligand>
        <name>substrate</name>
    </ligand>
</feature>
<evidence type="ECO:0000256" key="15">
    <source>
        <dbReference type="PIRSR" id="PIRSR006769-3"/>
    </source>
</evidence>
<evidence type="ECO:0000256" key="6">
    <source>
        <dbReference type="ARBA" id="ARBA00022619"/>
    </source>
</evidence>
<evidence type="ECO:0000256" key="3">
    <source>
        <dbReference type="ARBA" id="ARBA00004910"/>
    </source>
</evidence>
<dbReference type="Pfam" id="PF00383">
    <property type="entry name" value="dCMP_cyt_deam_1"/>
    <property type="match status" value="1"/>
</dbReference>
<feature type="domain" description="CMP/dCMP-type deaminase" evidence="16">
    <location>
        <begin position="1"/>
        <end position="130"/>
    </location>
</feature>
<keyword evidence="8 12" id="KW-0862">Zinc</keyword>
<dbReference type="EMBL" id="SHBM01000002">
    <property type="protein sequence ID" value="RZO19032.1"/>
    <property type="molecule type" value="Genomic_DNA"/>
</dbReference>
<feature type="binding site" evidence="14">
    <location>
        <position position="191"/>
    </location>
    <ligand>
        <name>substrate</name>
    </ligand>
</feature>
<dbReference type="UniPathway" id="UPA00275">
    <property type="reaction ID" value="UER00401"/>
</dbReference>
<comment type="cofactor">
    <cofactor evidence="12 15">
        <name>Zn(2+)</name>
        <dbReference type="ChEBI" id="CHEBI:29105"/>
    </cofactor>
    <text evidence="12 15">Binds 1 zinc ion.</text>
</comment>
<keyword evidence="7 12" id="KW-0479">Metal-binding</keyword>
<dbReference type="InterPro" id="IPR002734">
    <property type="entry name" value="RibDG_C"/>
</dbReference>
<dbReference type="InterPro" id="IPR016193">
    <property type="entry name" value="Cytidine_deaminase-like"/>
</dbReference>
<dbReference type="PANTHER" id="PTHR38011">
    <property type="entry name" value="DIHYDROFOLATE REDUCTASE FAMILY PROTEIN (AFU_ORTHOLOGUE AFUA_8G06820)"/>
    <property type="match status" value="1"/>
</dbReference>